<dbReference type="InterPro" id="IPR050058">
    <property type="entry name" value="Ala-tRNA_ligase"/>
</dbReference>
<dbReference type="PANTHER" id="PTHR11777">
    <property type="entry name" value="ALANYL-TRNA SYNTHETASE"/>
    <property type="match status" value="1"/>
</dbReference>
<dbReference type="SUPFAM" id="SSF55681">
    <property type="entry name" value="Class II aaRS and biotin synthetases"/>
    <property type="match status" value="1"/>
</dbReference>
<dbReference type="GO" id="GO:0002161">
    <property type="term" value="F:aminoacyl-tRNA deacylase activity"/>
    <property type="evidence" value="ECO:0007669"/>
    <property type="project" value="TreeGrafter"/>
</dbReference>
<dbReference type="Gene3D" id="2.40.30.130">
    <property type="match status" value="1"/>
</dbReference>
<keyword evidence="5" id="KW-0436">Ligase</keyword>
<dbReference type="AlphaFoldDB" id="A0A673GLE0"/>
<evidence type="ECO:0000313" key="12">
    <source>
        <dbReference type="Ensembl" id="ENSSRHP00000013897.1"/>
    </source>
</evidence>
<evidence type="ECO:0000256" key="1">
    <source>
        <dbReference type="ARBA" id="ARBA00008429"/>
    </source>
</evidence>
<dbReference type="GO" id="GO:0004813">
    <property type="term" value="F:alanine-tRNA ligase activity"/>
    <property type="evidence" value="ECO:0007669"/>
    <property type="project" value="UniProtKB-EC"/>
</dbReference>
<keyword evidence="6" id="KW-0547">Nucleotide-binding</keyword>
<dbReference type="InterPro" id="IPR018163">
    <property type="entry name" value="Thr/Ala-tRNA-synth_IIc_edit"/>
</dbReference>
<evidence type="ECO:0000256" key="10">
    <source>
        <dbReference type="ARBA" id="ARBA00023146"/>
    </source>
</evidence>
<dbReference type="PROSITE" id="PS50860">
    <property type="entry name" value="AA_TRNA_LIGASE_II_ALA"/>
    <property type="match status" value="1"/>
</dbReference>
<protein>
    <recommendedName>
        <fullName evidence="3">Alanine--tRNA ligase</fullName>
        <ecNumber evidence="2">6.1.1.7</ecNumber>
    </recommendedName>
</protein>
<evidence type="ECO:0000256" key="4">
    <source>
        <dbReference type="ARBA" id="ARBA00022555"/>
    </source>
</evidence>
<dbReference type="InterPro" id="IPR002318">
    <property type="entry name" value="Ala-tRNA-lgiase_IIc"/>
</dbReference>
<keyword evidence="9" id="KW-0648">Protein biosynthesis</keyword>
<evidence type="ECO:0000256" key="3">
    <source>
        <dbReference type="ARBA" id="ARBA00017959"/>
    </source>
</evidence>
<evidence type="ECO:0000256" key="7">
    <source>
        <dbReference type="ARBA" id="ARBA00022840"/>
    </source>
</evidence>
<dbReference type="Gene3D" id="3.10.310.40">
    <property type="match status" value="1"/>
</dbReference>
<accession>A0A673GLE0</accession>
<dbReference type="EC" id="6.1.1.7" evidence="2"/>
<comment type="similarity">
    <text evidence="1">Belongs to the class-II aminoacyl-tRNA synthetase family. Alax-L subfamily.</text>
</comment>
<dbReference type="Gene3D" id="3.30.930.10">
    <property type="entry name" value="Bira Bifunctional Protein, Domain 2"/>
    <property type="match status" value="1"/>
</dbReference>
<dbReference type="InterPro" id="IPR009000">
    <property type="entry name" value="Transl_B-barrel_sf"/>
</dbReference>
<evidence type="ECO:0000313" key="13">
    <source>
        <dbReference type="Proteomes" id="UP000472270"/>
    </source>
</evidence>
<feature type="domain" description="Alanyl-transfer RNA synthetases family profile" evidence="11">
    <location>
        <begin position="42"/>
        <end position="625"/>
    </location>
</feature>
<organism evidence="12 13">
    <name type="scientific">Sinocyclocheilus rhinocerous</name>
    <dbReference type="NCBI Taxonomy" id="307959"/>
    <lineage>
        <taxon>Eukaryota</taxon>
        <taxon>Metazoa</taxon>
        <taxon>Chordata</taxon>
        <taxon>Craniata</taxon>
        <taxon>Vertebrata</taxon>
        <taxon>Euteleostomi</taxon>
        <taxon>Actinopterygii</taxon>
        <taxon>Neopterygii</taxon>
        <taxon>Teleostei</taxon>
        <taxon>Ostariophysi</taxon>
        <taxon>Cypriniformes</taxon>
        <taxon>Cyprinidae</taxon>
        <taxon>Cyprininae</taxon>
        <taxon>Sinocyclocheilus</taxon>
    </lineage>
</organism>
<dbReference type="PANTHER" id="PTHR11777:SF8">
    <property type="entry name" value="ALANINE--TRNA LIGASE, MITOCHONDRIAL"/>
    <property type="match status" value="1"/>
</dbReference>
<keyword evidence="7" id="KW-0067">ATP-binding</keyword>
<dbReference type="InterPro" id="IPR012947">
    <property type="entry name" value="tRNA_SAD"/>
</dbReference>
<dbReference type="GO" id="GO:0005524">
    <property type="term" value="F:ATP binding"/>
    <property type="evidence" value="ECO:0007669"/>
    <property type="project" value="UniProtKB-KW"/>
</dbReference>
<evidence type="ECO:0000259" key="11">
    <source>
        <dbReference type="PROSITE" id="PS50860"/>
    </source>
</evidence>
<name>A0A673GLE0_9TELE</name>
<dbReference type="Gene3D" id="3.30.980.10">
    <property type="entry name" value="Threonyl-trna Synthetase, Chain A, domain 2"/>
    <property type="match status" value="1"/>
</dbReference>
<keyword evidence="4" id="KW-0820">tRNA-binding</keyword>
<dbReference type="Pfam" id="PF01411">
    <property type="entry name" value="tRNA-synt_2c"/>
    <property type="match status" value="2"/>
</dbReference>
<proteinExistence type="inferred from homology"/>
<keyword evidence="10" id="KW-0030">Aminoacyl-tRNA synthetase</keyword>
<dbReference type="GO" id="GO:0006419">
    <property type="term" value="P:alanyl-tRNA aminoacylation"/>
    <property type="evidence" value="ECO:0007669"/>
    <property type="project" value="InterPro"/>
</dbReference>
<evidence type="ECO:0000256" key="8">
    <source>
        <dbReference type="ARBA" id="ARBA00022884"/>
    </source>
</evidence>
<evidence type="ECO:0000256" key="6">
    <source>
        <dbReference type="ARBA" id="ARBA00022741"/>
    </source>
</evidence>
<dbReference type="FunFam" id="3.30.980.10:FF:000004">
    <property type="entry name" value="Alanine--tRNA ligase, cytoplasmic"/>
    <property type="match status" value="1"/>
</dbReference>
<dbReference type="Proteomes" id="UP000472270">
    <property type="component" value="Unassembled WGS sequence"/>
</dbReference>
<dbReference type="InterPro" id="IPR018164">
    <property type="entry name" value="Ala-tRNA-synth_IIc_N"/>
</dbReference>
<dbReference type="SUPFAM" id="SSF101353">
    <property type="entry name" value="Putative anticodon-binding domain of alanyl-tRNA synthetase (AlaRS)"/>
    <property type="match status" value="1"/>
</dbReference>
<dbReference type="Ensembl" id="ENSSRHT00000014384.1">
    <property type="protein sequence ID" value="ENSSRHP00000013897.1"/>
    <property type="gene ID" value="ENSSRHG00000007790.1"/>
</dbReference>
<dbReference type="SMART" id="SM00863">
    <property type="entry name" value="tRNA_SAD"/>
    <property type="match status" value="1"/>
</dbReference>
<sequence>MAARIGLVKQLHCALLNTNLSVLSPGVRRCSALSYSESHKEFTSKRVRRKFIDFFQEGYEHRVVPSSPVRPRGDPSLLFVNAGMNQFKPILLGCPDPRSEMASYRRVVNSQKCVRMLGNWSFGDYFKVEACAMAWRLLTEEYGIPADRLYVSYFSGDVANGLPANEETRQIMLNPLDCCDVHVLPFGMKDNFWEMGETGPCGPCTEIHYDHVGNRNAASLVNADSPDVVEIWNLVFMQYNRLEHGSLRPLPQCSVDTGMGLERLVTVLQGKRSNYDTDLFTPLLSAIHQCSKAPAYQGRSGEADVGQVDMAYRVVADHIRTLGVCIADGAGAETYLETCRKFSTEVLQAPEGALASLVPTVAQCFSLAERQSWYCDGSLVSEVSEGQRCGVILDQTSFYAEQGGQAHDQGYFTKDGLQDVLFPVKSVRLAGGYVVHQVTAAETLRTGDQVQLNLDELGANRMGCMVKHTATHLLTFALRELLGPSVSQRGSHCTANWLRFDFSVKVQCVSELQQVEELVQNIIRQNAEVYVEEIPLSKAKQIMVLICLFSVYPDPVRVVSVAVPVSDLLNSNSTEQASVELCCGTHLLRTGAIRDFVIVSERQMVKGISRILAVTGDEAKKAVDITPIPQWQMRELQTRLKAMQKTSNNTIRKLEIKEVDTSIGKKFSLYFVVMFDDCICVKCTPDSMVMLLSHLQLSGKVLCACQVPKGSASGSALKWAHSVCARLGGNADGSTDVAKGVGKAAKLTDITDILHLAEEFARNKIQKAS</sequence>
<evidence type="ECO:0000256" key="2">
    <source>
        <dbReference type="ARBA" id="ARBA00013168"/>
    </source>
</evidence>
<dbReference type="InterPro" id="IPR018165">
    <property type="entry name" value="Ala-tRNA-synth_IIc_core"/>
</dbReference>
<dbReference type="GO" id="GO:0000049">
    <property type="term" value="F:tRNA binding"/>
    <property type="evidence" value="ECO:0007669"/>
    <property type="project" value="UniProtKB-KW"/>
</dbReference>
<dbReference type="SUPFAM" id="SSF50447">
    <property type="entry name" value="Translation proteins"/>
    <property type="match status" value="1"/>
</dbReference>
<keyword evidence="8" id="KW-0694">RNA-binding</keyword>
<reference evidence="12" key="2">
    <citation type="submission" date="2025-09" db="UniProtKB">
        <authorList>
            <consortium name="Ensembl"/>
        </authorList>
    </citation>
    <scope>IDENTIFICATION</scope>
</reference>
<keyword evidence="13" id="KW-1185">Reference proteome</keyword>
<dbReference type="InterPro" id="IPR045864">
    <property type="entry name" value="aa-tRNA-synth_II/BPL/LPL"/>
</dbReference>
<dbReference type="PRINTS" id="PR00980">
    <property type="entry name" value="TRNASYNTHALA"/>
</dbReference>
<dbReference type="CDD" id="cd00673">
    <property type="entry name" value="AlaRS_core"/>
    <property type="match status" value="1"/>
</dbReference>
<evidence type="ECO:0000256" key="9">
    <source>
        <dbReference type="ARBA" id="ARBA00022917"/>
    </source>
</evidence>
<dbReference type="Pfam" id="PF07973">
    <property type="entry name" value="tRNA_SAD"/>
    <property type="match status" value="1"/>
</dbReference>
<dbReference type="GO" id="GO:0005739">
    <property type="term" value="C:mitochondrion"/>
    <property type="evidence" value="ECO:0007669"/>
    <property type="project" value="TreeGrafter"/>
</dbReference>
<dbReference type="SUPFAM" id="SSF55186">
    <property type="entry name" value="ThrRS/AlaRS common domain"/>
    <property type="match status" value="1"/>
</dbReference>
<reference evidence="12" key="1">
    <citation type="submission" date="2025-08" db="UniProtKB">
        <authorList>
            <consortium name="Ensembl"/>
        </authorList>
    </citation>
    <scope>IDENTIFICATION</scope>
</reference>
<dbReference type="InterPro" id="IPR018162">
    <property type="entry name" value="Ala-tRNA-ligase_IIc_anticod-bd"/>
</dbReference>
<evidence type="ECO:0000256" key="5">
    <source>
        <dbReference type="ARBA" id="ARBA00022598"/>
    </source>
</evidence>